<evidence type="ECO:0000259" key="7">
    <source>
        <dbReference type="Pfam" id="PF02687"/>
    </source>
</evidence>
<comment type="subcellular location">
    <subcellularLocation>
        <location evidence="1">Cell membrane</location>
        <topology evidence="1">Multi-pass membrane protein</topology>
    </subcellularLocation>
</comment>
<evidence type="ECO:0000256" key="6">
    <source>
        <dbReference type="SAM" id="Phobius"/>
    </source>
</evidence>
<evidence type="ECO:0000256" key="4">
    <source>
        <dbReference type="ARBA" id="ARBA00022989"/>
    </source>
</evidence>
<feature type="transmembrane region" description="Helical" evidence="6">
    <location>
        <begin position="135"/>
        <end position="157"/>
    </location>
</feature>
<feature type="transmembrane region" description="Helical" evidence="6">
    <location>
        <begin position="86"/>
        <end position="107"/>
    </location>
</feature>
<dbReference type="RefSeq" id="WP_407137225.1">
    <property type="nucleotide sequence ID" value="NZ_JBGQPK010000016.1"/>
</dbReference>
<evidence type="ECO:0000256" key="3">
    <source>
        <dbReference type="ARBA" id="ARBA00022692"/>
    </source>
</evidence>
<evidence type="ECO:0000256" key="1">
    <source>
        <dbReference type="ARBA" id="ARBA00004651"/>
    </source>
</evidence>
<keyword evidence="9" id="KW-1185">Reference proteome</keyword>
<feature type="transmembrane region" description="Helical" evidence="6">
    <location>
        <begin position="229"/>
        <end position="251"/>
    </location>
</feature>
<keyword evidence="4 6" id="KW-1133">Transmembrane helix</keyword>
<dbReference type="InterPro" id="IPR003838">
    <property type="entry name" value="ABC3_permease_C"/>
</dbReference>
<feature type="domain" description="ABC3 transporter permease C-terminal" evidence="7">
    <location>
        <begin position="86"/>
        <end position="169"/>
    </location>
</feature>
<evidence type="ECO:0000313" key="9">
    <source>
        <dbReference type="Proteomes" id="UP001625389"/>
    </source>
</evidence>
<dbReference type="Pfam" id="PF02687">
    <property type="entry name" value="FtsX"/>
    <property type="match status" value="1"/>
</dbReference>
<keyword evidence="3 6" id="KW-0812">Transmembrane</keyword>
<dbReference type="Proteomes" id="UP001625389">
    <property type="component" value="Unassembled WGS sequence"/>
</dbReference>
<reference evidence="8 9" key="1">
    <citation type="submission" date="2024-08" db="EMBL/GenBank/DDBJ databases">
        <authorList>
            <person name="Arias E."/>
        </authorList>
    </citation>
    <scope>NUCLEOTIDE SEQUENCE [LARGE SCALE GENOMIC DNA]</scope>
    <source>
        <strain evidence="8 9">FAM 25317</strain>
    </source>
</reference>
<evidence type="ECO:0000256" key="2">
    <source>
        <dbReference type="ARBA" id="ARBA00022475"/>
    </source>
</evidence>
<protein>
    <submittedName>
        <fullName evidence="8">FtsX-like permease family protein</fullName>
    </submittedName>
</protein>
<sequence length="260" mass="30277">MRVIQRVFASLHYHWRYTTFFSVCAVLFLVSSLSALIAQAIQGQALSLFEQRIDIIDRKSQILTRWSVLRQILHIRQAMVSDTQNIYSLLFWGFAGLILVLSVLTLIQRKHEFSIYQLAGKNTANISFQFALENLFSFLIAFFIATIILLCIQSWYLDGLVQLNQYWFSQKLPSGLKTLLENTSDQTWRQFNQLFQHQFTTFNGHLLLFDQGNHGGQSLADYDRSLWTLTWQGSALVFLVSYLSASIYNWWISRRLLHSS</sequence>
<evidence type="ECO:0000256" key="5">
    <source>
        <dbReference type="ARBA" id="ARBA00023136"/>
    </source>
</evidence>
<accession>A0ABW8UB35</accession>
<organism evidence="8 9">
    <name type="scientific">Loigolactobacillus zhaoyuanensis</name>
    <dbReference type="NCBI Taxonomy" id="2486017"/>
    <lineage>
        <taxon>Bacteria</taxon>
        <taxon>Bacillati</taxon>
        <taxon>Bacillota</taxon>
        <taxon>Bacilli</taxon>
        <taxon>Lactobacillales</taxon>
        <taxon>Lactobacillaceae</taxon>
        <taxon>Loigolactobacillus</taxon>
    </lineage>
</organism>
<name>A0ABW8UB35_9LACO</name>
<keyword evidence="5 6" id="KW-0472">Membrane</keyword>
<comment type="caution">
    <text evidence="8">The sequence shown here is derived from an EMBL/GenBank/DDBJ whole genome shotgun (WGS) entry which is preliminary data.</text>
</comment>
<feature type="transmembrane region" description="Helical" evidence="6">
    <location>
        <begin position="20"/>
        <end position="41"/>
    </location>
</feature>
<evidence type="ECO:0000313" key="8">
    <source>
        <dbReference type="EMBL" id="MFL2029084.1"/>
    </source>
</evidence>
<dbReference type="EMBL" id="JBGQPK010000016">
    <property type="protein sequence ID" value="MFL2029084.1"/>
    <property type="molecule type" value="Genomic_DNA"/>
</dbReference>
<proteinExistence type="predicted"/>
<keyword evidence="2" id="KW-1003">Cell membrane</keyword>
<gene>
    <name evidence="8" type="ORF">ACEN34_05570</name>
</gene>